<dbReference type="InterPro" id="IPR036390">
    <property type="entry name" value="WH_DNA-bd_sf"/>
</dbReference>
<evidence type="ECO:0000313" key="7">
    <source>
        <dbReference type="Proteomes" id="UP000823927"/>
    </source>
</evidence>
<evidence type="ECO:0000256" key="4">
    <source>
        <dbReference type="SAM" id="Phobius"/>
    </source>
</evidence>
<keyword evidence="4" id="KW-0472">Membrane</keyword>
<keyword evidence="3" id="KW-0804">Transcription</keyword>
<accession>A0A9D1JRT0</accession>
<dbReference type="AlphaFoldDB" id="A0A9D1JRT0"/>
<evidence type="ECO:0000256" key="2">
    <source>
        <dbReference type="ARBA" id="ARBA00023125"/>
    </source>
</evidence>
<gene>
    <name evidence="6" type="ORF">IAB46_13255</name>
</gene>
<dbReference type="EMBL" id="DVIT01000056">
    <property type="protein sequence ID" value="HIS48493.1"/>
    <property type="molecule type" value="Genomic_DNA"/>
</dbReference>
<reference evidence="6" key="1">
    <citation type="submission" date="2020-10" db="EMBL/GenBank/DDBJ databases">
        <authorList>
            <person name="Gilroy R."/>
        </authorList>
    </citation>
    <scope>NUCLEOTIDE SEQUENCE</scope>
    <source>
        <strain evidence="6">CHK178-757</strain>
    </source>
</reference>
<dbReference type="PROSITE" id="PS50995">
    <property type="entry name" value="HTH_MARR_2"/>
    <property type="match status" value="1"/>
</dbReference>
<keyword evidence="4" id="KW-1133">Transmembrane helix</keyword>
<evidence type="ECO:0000256" key="3">
    <source>
        <dbReference type="ARBA" id="ARBA00023163"/>
    </source>
</evidence>
<feature type="transmembrane region" description="Helical" evidence="4">
    <location>
        <begin position="55"/>
        <end position="75"/>
    </location>
</feature>
<dbReference type="PANTHER" id="PTHR42756">
    <property type="entry name" value="TRANSCRIPTIONAL REGULATOR, MARR"/>
    <property type="match status" value="1"/>
</dbReference>
<dbReference type="SUPFAM" id="SSF46785">
    <property type="entry name" value="Winged helix' DNA-binding domain"/>
    <property type="match status" value="1"/>
</dbReference>
<evidence type="ECO:0000259" key="5">
    <source>
        <dbReference type="PROSITE" id="PS50995"/>
    </source>
</evidence>
<dbReference type="PRINTS" id="PR00598">
    <property type="entry name" value="HTHMARR"/>
</dbReference>
<dbReference type="InterPro" id="IPR036388">
    <property type="entry name" value="WH-like_DNA-bd_sf"/>
</dbReference>
<dbReference type="Pfam" id="PF12802">
    <property type="entry name" value="MarR_2"/>
    <property type="match status" value="1"/>
</dbReference>
<keyword evidence="4" id="KW-0812">Transmembrane</keyword>
<dbReference type="GO" id="GO:0003677">
    <property type="term" value="F:DNA binding"/>
    <property type="evidence" value="ECO:0007669"/>
    <property type="project" value="UniProtKB-KW"/>
</dbReference>
<sequence>MDDYEKLNEVLVQLFNDTLEVERKYVEKSRFRDISVNDMHILEAIGIDGAKSMSAIAKLVGVTVGTLTIAVNSLVKKGYVIRTRSEKDRRVVLVTLSEKGRAAYACHKEFHNDILQAMRKGLDDDQCRILIQAMTNLRDHFLTI</sequence>
<dbReference type="Gene3D" id="1.10.10.10">
    <property type="entry name" value="Winged helix-like DNA-binding domain superfamily/Winged helix DNA-binding domain"/>
    <property type="match status" value="1"/>
</dbReference>
<feature type="domain" description="HTH marR-type" evidence="5">
    <location>
        <begin position="4"/>
        <end position="139"/>
    </location>
</feature>
<dbReference type="InterPro" id="IPR000835">
    <property type="entry name" value="HTH_MarR-typ"/>
</dbReference>
<comment type="caution">
    <text evidence="6">The sequence shown here is derived from an EMBL/GenBank/DDBJ whole genome shotgun (WGS) entry which is preliminary data.</text>
</comment>
<dbReference type="GO" id="GO:0003700">
    <property type="term" value="F:DNA-binding transcription factor activity"/>
    <property type="evidence" value="ECO:0007669"/>
    <property type="project" value="InterPro"/>
</dbReference>
<organism evidence="6 7">
    <name type="scientific">Candidatus Scybalocola faecigallinarum</name>
    <dbReference type="NCBI Taxonomy" id="2840941"/>
    <lineage>
        <taxon>Bacteria</taxon>
        <taxon>Bacillati</taxon>
        <taxon>Bacillota</taxon>
        <taxon>Clostridia</taxon>
        <taxon>Lachnospirales</taxon>
        <taxon>Lachnospiraceae</taxon>
        <taxon>Lachnospiraceae incertae sedis</taxon>
        <taxon>Candidatus Scybalocola (ex Gilroy et al. 2021)</taxon>
    </lineage>
</organism>
<keyword evidence="1" id="KW-0805">Transcription regulation</keyword>
<evidence type="ECO:0000313" key="6">
    <source>
        <dbReference type="EMBL" id="HIS48493.1"/>
    </source>
</evidence>
<dbReference type="PANTHER" id="PTHR42756:SF1">
    <property type="entry name" value="TRANSCRIPTIONAL REPRESSOR OF EMRAB OPERON"/>
    <property type="match status" value="1"/>
</dbReference>
<name>A0A9D1JRT0_9FIRM</name>
<proteinExistence type="predicted"/>
<protein>
    <submittedName>
        <fullName evidence="6">MarR family transcriptional regulator</fullName>
    </submittedName>
</protein>
<reference evidence="6" key="2">
    <citation type="journal article" date="2021" name="PeerJ">
        <title>Extensive microbial diversity within the chicken gut microbiome revealed by metagenomics and culture.</title>
        <authorList>
            <person name="Gilroy R."/>
            <person name="Ravi A."/>
            <person name="Getino M."/>
            <person name="Pursley I."/>
            <person name="Horton D.L."/>
            <person name="Alikhan N.F."/>
            <person name="Baker D."/>
            <person name="Gharbi K."/>
            <person name="Hall N."/>
            <person name="Watson M."/>
            <person name="Adriaenssens E.M."/>
            <person name="Foster-Nyarko E."/>
            <person name="Jarju S."/>
            <person name="Secka A."/>
            <person name="Antonio M."/>
            <person name="Oren A."/>
            <person name="Chaudhuri R.R."/>
            <person name="La Ragione R."/>
            <person name="Hildebrand F."/>
            <person name="Pallen M.J."/>
        </authorList>
    </citation>
    <scope>NUCLEOTIDE SEQUENCE</scope>
    <source>
        <strain evidence="6">CHK178-757</strain>
    </source>
</reference>
<keyword evidence="2" id="KW-0238">DNA-binding</keyword>
<evidence type="ECO:0000256" key="1">
    <source>
        <dbReference type="ARBA" id="ARBA00023015"/>
    </source>
</evidence>
<dbReference type="Proteomes" id="UP000823927">
    <property type="component" value="Unassembled WGS sequence"/>
</dbReference>
<dbReference type="SMART" id="SM00347">
    <property type="entry name" value="HTH_MARR"/>
    <property type="match status" value="1"/>
</dbReference>